<evidence type="ECO:0000256" key="2">
    <source>
        <dbReference type="ARBA" id="ARBA00004746"/>
    </source>
</evidence>
<dbReference type="GO" id="GO:0009102">
    <property type="term" value="P:biotin biosynthetic process"/>
    <property type="evidence" value="ECO:0007669"/>
    <property type="project" value="UniProtKB-UniRule"/>
</dbReference>
<comment type="similarity">
    <text evidence="3 10">Belongs to the class-II pyridoxal-phosphate-dependent aminotransferase family. BioF subfamily.</text>
</comment>
<evidence type="ECO:0000256" key="9">
    <source>
        <dbReference type="PIRSR" id="PIRSR604723-51"/>
    </source>
</evidence>
<dbReference type="InterPro" id="IPR050087">
    <property type="entry name" value="AON_synthase_class-II"/>
</dbReference>
<keyword evidence="5 10" id="KW-0808">Transferase</keyword>
<dbReference type="PANTHER" id="PTHR13693:SF77">
    <property type="entry name" value="8-AMINO-7-OXONONANOATE SYNTHASE"/>
    <property type="match status" value="1"/>
</dbReference>
<dbReference type="PANTHER" id="PTHR13693">
    <property type="entry name" value="CLASS II AMINOTRANSFERASE/8-AMINO-7-OXONONANOATE SYNTHASE"/>
    <property type="match status" value="1"/>
</dbReference>
<comment type="pathway">
    <text evidence="2 10">Cofactor biosynthesis; biotin biosynthesis.</text>
</comment>
<dbReference type="Gene3D" id="3.40.640.10">
    <property type="entry name" value="Type I PLP-dependent aspartate aminotransferase-like (Major domain)"/>
    <property type="match status" value="1"/>
</dbReference>
<evidence type="ECO:0000259" key="11">
    <source>
        <dbReference type="Pfam" id="PF00155"/>
    </source>
</evidence>
<protein>
    <recommendedName>
        <fullName evidence="10">8-amino-7-ketopelargonate synthase</fullName>
        <ecNumber evidence="10">2.3.1.47</ecNumber>
    </recommendedName>
</protein>
<comment type="subunit">
    <text evidence="4 10">Homodimer.</text>
</comment>
<dbReference type="NCBIfam" id="TIGR00858">
    <property type="entry name" value="bioF"/>
    <property type="match status" value="1"/>
</dbReference>
<name>A0A1G1KWS5_9BACT</name>
<comment type="cofactor">
    <cofactor evidence="1 9 10">
        <name>pyridoxal 5'-phosphate</name>
        <dbReference type="ChEBI" id="CHEBI:597326"/>
    </cofactor>
</comment>
<keyword evidence="7 9" id="KW-0663">Pyridoxal phosphate</keyword>
<proteinExistence type="inferred from homology"/>
<dbReference type="EMBL" id="MHFR01000042">
    <property type="protein sequence ID" value="OGW97386.1"/>
    <property type="molecule type" value="Genomic_DNA"/>
</dbReference>
<dbReference type="Proteomes" id="UP000178187">
    <property type="component" value="Unassembled WGS sequence"/>
</dbReference>
<dbReference type="GO" id="GO:0008710">
    <property type="term" value="F:8-amino-7-oxononanoate synthase activity"/>
    <property type="evidence" value="ECO:0007669"/>
    <property type="project" value="UniProtKB-UniRule"/>
</dbReference>
<dbReference type="Pfam" id="PF00155">
    <property type="entry name" value="Aminotran_1_2"/>
    <property type="match status" value="1"/>
</dbReference>
<evidence type="ECO:0000256" key="4">
    <source>
        <dbReference type="ARBA" id="ARBA00011738"/>
    </source>
</evidence>
<comment type="function">
    <text evidence="10">Catalyzes the decarboxylative condensation of pimeloyl-[acyl-carrier protein] and L-alanine to produce 8-amino-7-oxononanoate (AON), [acyl-carrier protein], and carbon dioxide.</text>
</comment>
<evidence type="ECO:0000256" key="10">
    <source>
        <dbReference type="RuleBase" id="RU003693"/>
    </source>
</evidence>
<evidence type="ECO:0000256" key="1">
    <source>
        <dbReference type="ARBA" id="ARBA00001933"/>
    </source>
</evidence>
<evidence type="ECO:0000256" key="7">
    <source>
        <dbReference type="ARBA" id="ARBA00022898"/>
    </source>
</evidence>
<evidence type="ECO:0000313" key="13">
    <source>
        <dbReference type="Proteomes" id="UP000178187"/>
    </source>
</evidence>
<reference evidence="12 13" key="1">
    <citation type="journal article" date="2016" name="Nat. Commun.">
        <title>Thousands of microbial genomes shed light on interconnected biogeochemical processes in an aquifer system.</title>
        <authorList>
            <person name="Anantharaman K."/>
            <person name="Brown C.T."/>
            <person name="Hug L.A."/>
            <person name="Sharon I."/>
            <person name="Castelle C.J."/>
            <person name="Probst A.J."/>
            <person name="Thomas B.C."/>
            <person name="Singh A."/>
            <person name="Wilkins M.J."/>
            <person name="Karaoz U."/>
            <person name="Brodie E.L."/>
            <person name="Williams K.H."/>
            <person name="Hubbard S.S."/>
            <person name="Banfield J.F."/>
        </authorList>
    </citation>
    <scope>NUCLEOTIDE SEQUENCE [LARGE SCALE GENOMIC DNA]</scope>
</reference>
<feature type="domain" description="Aminotransferase class I/classII large" evidence="11">
    <location>
        <begin position="40"/>
        <end position="379"/>
    </location>
</feature>
<dbReference type="PROSITE" id="PS00599">
    <property type="entry name" value="AA_TRANSFER_CLASS_2"/>
    <property type="match status" value="1"/>
</dbReference>
<gene>
    <name evidence="12" type="ORF">A3G33_09330</name>
</gene>
<evidence type="ECO:0000256" key="8">
    <source>
        <dbReference type="ARBA" id="ARBA00047715"/>
    </source>
</evidence>
<dbReference type="InterPro" id="IPR015421">
    <property type="entry name" value="PyrdxlP-dep_Trfase_major"/>
</dbReference>
<dbReference type="InterPro" id="IPR004723">
    <property type="entry name" value="AONS_Archaea/Proteobacteria"/>
</dbReference>
<comment type="catalytic activity">
    <reaction evidence="8 10">
        <text>6-carboxyhexanoyl-[ACP] + L-alanine + H(+) = (8S)-8-amino-7-oxononanoate + holo-[ACP] + CO2</text>
        <dbReference type="Rhea" id="RHEA:42288"/>
        <dbReference type="Rhea" id="RHEA-COMP:9685"/>
        <dbReference type="Rhea" id="RHEA-COMP:9955"/>
        <dbReference type="ChEBI" id="CHEBI:15378"/>
        <dbReference type="ChEBI" id="CHEBI:16526"/>
        <dbReference type="ChEBI" id="CHEBI:57972"/>
        <dbReference type="ChEBI" id="CHEBI:64479"/>
        <dbReference type="ChEBI" id="CHEBI:78846"/>
        <dbReference type="ChEBI" id="CHEBI:149468"/>
        <dbReference type="EC" id="2.3.1.47"/>
    </reaction>
</comment>
<dbReference type="Gene3D" id="3.90.1150.10">
    <property type="entry name" value="Aspartate Aminotransferase, domain 1"/>
    <property type="match status" value="1"/>
</dbReference>
<feature type="modified residue" description="N6-(pyridoxal phosphate)lysine" evidence="9">
    <location>
        <position position="238"/>
    </location>
</feature>
<dbReference type="SUPFAM" id="SSF53383">
    <property type="entry name" value="PLP-dependent transferases"/>
    <property type="match status" value="1"/>
</dbReference>
<evidence type="ECO:0000256" key="5">
    <source>
        <dbReference type="ARBA" id="ARBA00022679"/>
    </source>
</evidence>
<dbReference type="InterPro" id="IPR001917">
    <property type="entry name" value="Aminotrans_II_pyridoxalP_BS"/>
</dbReference>
<dbReference type="InterPro" id="IPR004839">
    <property type="entry name" value="Aminotransferase_I/II_large"/>
</dbReference>
<organism evidence="12 13">
    <name type="scientific">Candidatus Danuiimicrobium aquiferis</name>
    <dbReference type="NCBI Taxonomy" id="1801832"/>
    <lineage>
        <taxon>Bacteria</taxon>
        <taxon>Pseudomonadati</taxon>
        <taxon>Candidatus Omnitrophota</taxon>
        <taxon>Candidatus Danuiimicrobium</taxon>
    </lineage>
</organism>
<dbReference type="CDD" id="cd06454">
    <property type="entry name" value="KBL_like"/>
    <property type="match status" value="1"/>
</dbReference>
<comment type="caution">
    <text evidence="12">The sequence shown here is derived from an EMBL/GenBank/DDBJ whole genome shotgun (WGS) entry which is preliminary data.</text>
</comment>
<evidence type="ECO:0000256" key="6">
    <source>
        <dbReference type="ARBA" id="ARBA00022756"/>
    </source>
</evidence>
<accession>A0A1G1KWS5</accession>
<dbReference type="EC" id="2.3.1.47" evidence="10"/>
<dbReference type="GO" id="GO:0030170">
    <property type="term" value="F:pyridoxal phosphate binding"/>
    <property type="evidence" value="ECO:0007669"/>
    <property type="project" value="InterPro"/>
</dbReference>
<dbReference type="UniPathway" id="UPA00078"/>
<evidence type="ECO:0000256" key="3">
    <source>
        <dbReference type="ARBA" id="ARBA00010008"/>
    </source>
</evidence>
<evidence type="ECO:0000313" key="12">
    <source>
        <dbReference type="EMBL" id="OGW97386.1"/>
    </source>
</evidence>
<dbReference type="InterPro" id="IPR015424">
    <property type="entry name" value="PyrdxlP-dep_Trfase"/>
</dbReference>
<dbReference type="InterPro" id="IPR015422">
    <property type="entry name" value="PyrdxlP-dep_Trfase_small"/>
</dbReference>
<sequence length="380" mass="41874">MVKFDWIRKELESLSDKSLYRKPRLHENIQGTHATVDGREVILFSGNNYLNLSQHPKVIEAAKCVLETHGVGARSARLISGTTDWHVRLEERMAKFLGKERALVFSAGYLTNVGTIPALAGEEDLIIMDKLNHASLIDAAKLSSAAIRVYPHLNMDYLEKLLKGAKARRIWIVTDSVFSMDGDLALLPELIRLKNQYGAYLVVDEAHGVGVFGKNGCGVCEYFGISDEVDVLMGTLSKAIGGLGGFVAGKTELIEYLINHARTFLFATALPPSICAACVQAIDLIESEPVLRQTLWRNVDLLMSGLKKAHAPILETRSPIIPVIFGDEKKTLDASKYLFDHGFFVPAIRYPTVAKGKARLRITLSSAHTEVEIQALVASF</sequence>
<dbReference type="AlphaFoldDB" id="A0A1G1KWS5"/>
<keyword evidence="6" id="KW-0093">Biotin biosynthesis</keyword>